<dbReference type="PROSITE" id="PS50082">
    <property type="entry name" value="WD_REPEATS_2"/>
    <property type="match status" value="2"/>
</dbReference>
<feature type="repeat" description="WD" evidence="4">
    <location>
        <begin position="188"/>
        <end position="224"/>
    </location>
</feature>
<evidence type="ECO:0000313" key="7">
    <source>
        <dbReference type="Proteomes" id="UP000030742"/>
    </source>
</evidence>
<dbReference type="Proteomes" id="UP000030742">
    <property type="component" value="Unassembled WGS sequence"/>
</dbReference>
<dbReference type="OrthoDB" id="311712at2759"/>
<dbReference type="GO" id="GO:1904263">
    <property type="term" value="P:positive regulation of TORC1 signaling"/>
    <property type="evidence" value="ECO:0007669"/>
    <property type="project" value="TreeGrafter"/>
</dbReference>
<feature type="repeat" description="WD" evidence="4">
    <location>
        <begin position="102"/>
        <end position="144"/>
    </location>
</feature>
<dbReference type="PROSITE" id="PS50294">
    <property type="entry name" value="WD_REPEATS_REGION"/>
    <property type="match status" value="1"/>
</dbReference>
<dbReference type="InterPro" id="IPR019775">
    <property type="entry name" value="WD40_repeat_CS"/>
</dbReference>
<dbReference type="SMART" id="SM00320">
    <property type="entry name" value="WD40"/>
    <property type="match status" value="4"/>
</dbReference>
<dbReference type="PANTHER" id="PTHR46170">
    <property type="entry name" value="GATOR COMPLEX PROTEIN WDR59"/>
    <property type="match status" value="1"/>
</dbReference>
<evidence type="ECO:0000256" key="1">
    <source>
        <dbReference type="ARBA" id="ARBA00022574"/>
    </source>
</evidence>
<dbReference type="PROSITE" id="PS00678">
    <property type="entry name" value="WD_REPEATS_1"/>
    <property type="match status" value="1"/>
</dbReference>
<dbReference type="AlphaFoldDB" id="U4UEM6"/>
<dbReference type="GO" id="GO:0035591">
    <property type="term" value="F:signaling adaptor activity"/>
    <property type="evidence" value="ECO:0007669"/>
    <property type="project" value="TreeGrafter"/>
</dbReference>
<dbReference type="PANTHER" id="PTHR46170:SF1">
    <property type="entry name" value="GATOR COMPLEX PROTEIN WDR59"/>
    <property type="match status" value="1"/>
</dbReference>
<proteinExistence type="inferred from homology"/>
<dbReference type="GO" id="GO:0005774">
    <property type="term" value="C:vacuolar membrane"/>
    <property type="evidence" value="ECO:0007669"/>
    <property type="project" value="TreeGrafter"/>
</dbReference>
<dbReference type="InterPro" id="IPR015943">
    <property type="entry name" value="WD40/YVTN_repeat-like_dom_sf"/>
</dbReference>
<keyword evidence="2" id="KW-0677">Repeat</keyword>
<dbReference type="PROSITE" id="PS50908">
    <property type="entry name" value="RWD"/>
    <property type="match status" value="1"/>
</dbReference>
<protein>
    <recommendedName>
        <fullName evidence="5">RWD domain-containing protein</fullName>
    </recommendedName>
</protein>
<evidence type="ECO:0000259" key="5">
    <source>
        <dbReference type="PROSITE" id="PS50908"/>
    </source>
</evidence>
<dbReference type="InterPro" id="IPR001680">
    <property type="entry name" value="WD40_rpt"/>
</dbReference>
<dbReference type="InterPro" id="IPR049567">
    <property type="entry name" value="WDR59-like"/>
</dbReference>
<dbReference type="EMBL" id="KB632288">
    <property type="protein sequence ID" value="ERL91487.1"/>
    <property type="molecule type" value="Genomic_DNA"/>
</dbReference>
<name>U4UEM6_DENPD</name>
<evidence type="ECO:0000313" key="6">
    <source>
        <dbReference type="EMBL" id="ERL91487.1"/>
    </source>
</evidence>
<organism evidence="6 7">
    <name type="scientific">Dendroctonus ponderosae</name>
    <name type="common">Mountain pine beetle</name>
    <dbReference type="NCBI Taxonomy" id="77166"/>
    <lineage>
        <taxon>Eukaryota</taxon>
        <taxon>Metazoa</taxon>
        <taxon>Ecdysozoa</taxon>
        <taxon>Arthropoda</taxon>
        <taxon>Hexapoda</taxon>
        <taxon>Insecta</taxon>
        <taxon>Pterygota</taxon>
        <taxon>Neoptera</taxon>
        <taxon>Endopterygota</taxon>
        <taxon>Coleoptera</taxon>
        <taxon>Polyphaga</taxon>
        <taxon>Cucujiformia</taxon>
        <taxon>Curculionidae</taxon>
        <taxon>Scolytinae</taxon>
        <taxon>Dendroctonus</taxon>
    </lineage>
</organism>
<evidence type="ECO:0000256" key="4">
    <source>
        <dbReference type="PROSITE-ProRule" id="PRU00221"/>
    </source>
</evidence>
<evidence type="ECO:0000256" key="2">
    <source>
        <dbReference type="ARBA" id="ARBA00022737"/>
    </source>
</evidence>
<keyword evidence="1 4" id="KW-0853">WD repeat</keyword>
<dbReference type="GO" id="GO:0034198">
    <property type="term" value="P:cellular response to amino acid starvation"/>
    <property type="evidence" value="ECO:0007669"/>
    <property type="project" value="TreeGrafter"/>
</dbReference>
<dbReference type="GO" id="GO:0035859">
    <property type="term" value="C:Seh1-associated complex"/>
    <property type="evidence" value="ECO:0007669"/>
    <property type="project" value="TreeGrafter"/>
</dbReference>
<gene>
    <name evidence="6" type="ORF">D910_08817</name>
</gene>
<feature type="domain" description="RWD" evidence="5">
    <location>
        <begin position="363"/>
        <end position="465"/>
    </location>
</feature>
<dbReference type="STRING" id="77166.U4UEM6"/>
<dbReference type="InterPro" id="IPR006575">
    <property type="entry name" value="RWD_dom"/>
</dbReference>
<reference evidence="6 7" key="1">
    <citation type="journal article" date="2013" name="Genome Biol.">
        <title>Draft genome of the mountain pine beetle, Dendroctonus ponderosae Hopkins, a major forest pest.</title>
        <authorList>
            <person name="Keeling C.I."/>
            <person name="Yuen M.M."/>
            <person name="Liao N.Y."/>
            <person name="Docking T.R."/>
            <person name="Chan S.K."/>
            <person name="Taylor G.A."/>
            <person name="Palmquist D.L."/>
            <person name="Jackman S.D."/>
            <person name="Nguyen A."/>
            <person name="Li M."/>
            <person name="Henderson H."/>
            <person name="Janes J.K."/>
            <person name="Zhao Y."/>
            <person name="Pandoh P."/>
            <person name="Moore R."/>
            <person name="Sperling F.A."/>
            <person name="Huber D.P."/>
            <person name="Birol I."/>
            <person name="Jones S.J."/>
            <person name="Bohlmann J."/>
        </authorList>
    </citation>
    <scope>NUCLEOTIDE SEQUENCE</scope>
</reference>
<sequence length="869" mass="97818">MTRLINNDYCIALECKDLQANAMSVDCTGTYALLAGRRCIALRNLDEEYENVFKFPRTSKYDVGAAEWNPTAHNKQICAISTNERLEILNWREETLSVSHSIRAHTRAISGLNWHRFDPNIIATSSVDTFVNVWDIRDSRRPTLSLANVAESSQVRWNRISQHLIATAHDGDIKIWDQRKGSYPLQYIAAHLAKIYGLDWSPHIENQIASASQDHSVKFFDTSNPRKPDFVLSTGSPVWRARYTPFGNGMITVVVPQIRRGSENSFLLWNISNRAAPMHTFVGHRDVVLEFQWRPSRPDDSYLQLVTWSKDQTLLVWKIEPFLQKLCGYEPDDLSIYDDNSSIGGIDEAASTVSLKRIQPLQQEFSLLNVHIPNLEVKNMDSLTRTVTATCKINTVITHVKVIFPNAYPLGVPPAFQVMPGSNINDSIGSQLLHTLNHLAIQRVSKNRTCLEPCLRQMVTTLEQLLVDIDSDRSFERVYVEPTVSAEGYNDAYIPFPRTSGVKFCSVNILVCFGRPLLTRRLGNKNDSGTPRALSALEGILAKRSTDQMTVSAYYFQRQKQRSRSKHSLSKASKAMVHIYDATNLFLINRQLAEDYILYGDVATICKHNAAAAAVAGRRDLVQAWILIEITLAQRLVDDDGDWAGHPCGDNLLISLINHYASQADLQMAAMLCCIYGKQQENSLRKASLKSILSPMPGVSPYHTIPPADVVADGWVLPLLKSTRSTSLDNLRAEEIVVATIPPKIPYVALYEYYKMAYAETLHRWTLLYNRAEVMKFMAIQPEPYKGAEFIPDCQICQTPIKHSVCTSCRRLPFHCIICNTAARGSVNCCVICGHGGHTDHLQMWFERKSMCALCGCNCLFETTYTVGS</sequence>
<comment type="similarity">
    <text evidence="3">Belongs to the WD repeat WDR59 family.</text>
</comment>
<dbReference type="Pfam" id="PF00400">
    <property type="entry name" value="WD40"/>
    <property type="match status" value="2"/>
</dbReference>
<dbReference type="Gene3D" id="2.130.10.10">
    <property type="entry name" value="YVTN repeat-like/Quinoprotein amine dehydrogenase"/>
    <property type="match status" value="2"/>
</dbReference>
<dbReference type="SUPFAM" id="SSF50978">
    <property type="entry name" value="WD40 repeat-like"/>
    <property type="match status" value="1"/>
</dbReference>
<dbReference type="InterPro" id="IPR036322">
    <property type="entry name" value="WD40_repeat_dom_sf"/>
</dbReference>
<accession>U4UEM6</accession>
<evidence type="ECO:0000256" key="3">
    <source>
        <dbReference type="ARBA" id="ARBA00038452"/>
    </source>
</evidence>